<reference evidence="1 2" key="1">
    <citation type="journal article" date="2015" name="G3 (Bethesda)">
        <title>Insights into Ongoing Evolution of the Hexachlorocyclohexane Catabolic Pathway from Comparative Genomics of Ten Sphingomonadaceae Strains.</title>
        <authorList>
            <person name="Pearce S.L."/>
            <person name="Oakeshott J.G."/>
            <person name="Pandey G."/>
        </authorList>
    </citation>
    <scope>NUCLEOTIDE SEQUENCE [LARGE SCALE GENOMIC DNA]</scope>
    <source>
        <strain evidence="1 2">LL01</strain>
    </source>
</reference>
<organism evidence="1 2">
    <name type="scientific">Sphingobium cupriresistens LL01</name>
    <dbReference type="NCBI Taxonomy" id="1420583"/>
    <lineage>
        <taxon>Bacteria</taxon>
        <taxon>Pseudomonadati</taxon>
        <taxon>Pseudomonadota</taxon>
        <taxon>Alphaproteobacteria</taxon>
        <taxon>Sphingomonadales</taxon>
        <taxon>Sphingomonadaceae</taxon>
        <taxon>Sphingobium</taxon>
    </lineage>
</organism>
<protein>
    <submittedName>
        <fullName evidence="1">Uncharacterized protein</fullName>
    </submittedName>
</protein>
<comment type="caution">
    <text evidence="1">The sequence shown here is derived from an EMBL/GenBank/DDBJ whole genome shotgun (WGS) entry which is preliminary data.</text>
</comment>
<evidence type="ECO:0000313" key="2">
    <source>
        <dbReference type="Proteomes" id="UP000052232"/>
    </source>
</evidence>
<dbReference type="Proteomes" id="UP000052232">
    <property type="component" value="Unassembled WGS sequence"/>
</dbReference>
<gene>
    <name evidence="1" type="ORF">V473_10765</name>
</gene>
<evidence type="ECO:0000313" key="1">
    <source>
        <dbReference type="EMBL" id="KMS58862.1"/>
    </source>
</evidence>
<accession>A0A0J7Y5C2</accession>
<name>A0A0J7Y5C2_9SPHN</name>
<keyword evidence="2" id="KW-1185">Reference proteome</keyword>
<dbReference type="PATRIC" id="fig|1420583.3.peg.2166"/>
<dbReference type="AlphaFoldDB" id="A0A0J7Y5C2"/>
<proteinExistence type="predicted"/>
<dbReference type="EMBL" id="JACT01000001">
    <property type="protein sequence ID" value="KMS58862.1"/>
    <property type="molecule type" value="Genomic_DNA"/>
</dbReference>
<sequence length="32" mass="3675">MSFDIGMNYKFMIQISSKISNMTILDSDLIAF</sequence>